<evidence type="ECO:0000256" key="1">
    <source>
        <dbReference type="SAM" id="MobiDB-lite"/>
    </source>
</evidence>
<dbReference type="Pfam" id="PF14479">
    <property type="entry name" value="HeLo"/>
    <property type="match status" value="1"/>
</dbReference>
<protein>
    <recommendedName>
        <fullName evidence="2">Prion-inhibition and propagation HeLo domain-containing protein</fullName>
    </recommendedName>
</protein>
<dbReference type="GeneID" id="89978488"/>
<feature type="region of interest" description="Disordered" evidence="1">
    <location>
        <begin position="392"/>
        <end position="467"/>
    </location>
</feature>
<dbReference type="PANTHER" id="PTHR37542">
    <property type="entry name" value="HELO DOMAIN-CONTAINING PROTEIN-RELATED"/>
    <property type="match status" value="1"/>
</dbReference>
<feature type="compositionally biased region" description="Acidic residues" evidence="1">
    <location>
        <begin position="422"/>
        <end position="436"/>
    </location>
</feature>
<comment type="caution">
    <text evidence="3">The sequence shown here is derived from an EMBL/GenBank/DDBJ whole genome shotgun (WGS) entry which is preliminary data.</text>
</comment>
<proteinExistence type="predicted"/>
<dbReference type="RefSeq" id="XP_064700602.1">
    <property type="nucleotide sequence ID" value="XM_064853867.1"/>
</dbReference>
<keyword evidence="4" id="KW-1185">Reference proteome</keyword>
<gene>
    <name evidence="3" type="ORF">LTR84_010330</name>
</gene>
<reference evidence="3 4" key="1">
    <citation type="submission" date="2023-08" db="EMBL/GenBank/DDBJ databases">
        <title>Black Yeasts Isolated from many extreme environments.</title>
        <authorList>
            <person name="Coleine C."/>
            <person name="Stajich J.E."/>
            <person name="Selbmann L."/>
        </authorList>
    </citation>
    <scope>NUCLEOTIDE SEQUENCE [LARGE SCALE GENOMIC DNA]</scope>
    <source>
        <strain evidence="3 4">CCFEE 5792</strain>
    </source>
</reference>
<name>A0AAV9MTM9_9EURO</name>
<feature type="compositionally biased region" description="Acidic residues" evidence="1">
    <location>
        <begin position="444"/>
        <end position="458"/>
    </location>
</feature>
<dbReference type="Proteomes" id="UP001358417">
    <property type="component" value="Unassembled WGS sequence"/>
</dbReference>
<accession>A0AAV9MTM9</accession>
<evidence type="ECO:0000313" key="3">
    <source>
        <dbReference type="EMBL" id="KAK5044958.1"/>
    </source>
</evidence>
<organism evidence="3 4">
    <name type="scientific">Exophiala bonariae</name>
    <dbReference type="NCBI Taxonomy" id="1690606"/>
    <lineage>
        <taxon>Eukaryota</taxon>
        <taxon>Fungi</taxon>
        <taxon>Dikarya</taxon>
        <taxon>Ascomycota</taxon>
        <taxon>Pezizomycotina</taxon>
        <taxon>Eurotiomycetes</taxon>
        <taxon>Chaetothyriomycetidae</taxon>
        <taxon>Chaetothyriales</taxon>
        <taxon>Herpotrichiellaceae</taxon>
        <taxon>Exophiala</taxon>
    </lineage>
</organism>
<dbReference type="InterPro" id="IPR029498">
    <property type="entry name" value="HeLo_dom"/>
</dbReference>
<dbReference type="EMBL" id="JAVRRD010000041">
    <property type="protein sequence ID" value="KAK5044958.1"/>
    <property type="molecule type" value="Genomic_DNA"/>
</dbReference>
<dbReference type="InterPro" id="IPR038305">
    <property type="entry name" value="HeLo_sf"/>
</dbReference>
<feature type="domain" description="Prion-inhibition and propagation HeLo" evidence="2">
    <location>
        <begin position="11"/>
        <end position="203"/>
    </location>
</feature>
<dbReference type="AlphaFoldDB" id="A0AAV9MTM9"/>
<evidence type="ECO:0000313" key="4">
    <source>
        <dbReference type="Proteomes" id="UP001358417"/>
    </source>
</evidence>
<dbReference type="Gene3D" id="1.20.120.1020">
    <property type="entry name" value="Prion-inhibition and propagation, HeLo domain"/>
    <property type="match status" value="1"/>
</dbReference>
<evidence type="ECO:0000259" key="2">
    <source>
        <dbReference type="Pfam" id="PF14479"/>
    </source>
</evidence>
<sequence length="467" mass="52938">MSGVEVPAFLIGVAGLFGSCVDAFAYFKLAQRADREVEVVLLKLDIEKTRLLIWGDQVGMFSASHQDHRLLDKRVVGLIQRILSQIESLLTDSEKLRASYGVRNPDSSLDKAVDYVSSKSLAVFRTSASRFWTRNASKLATKTTGKLLRTKWAIYEREKFQSLINDLSDFIDNLFELFKVAREVQDRVIIEDIESILDIAHLDIIEEATEDSYRRYSQAAASVRALTEAGTVDRRTVEEHLRDVEDATWSNHSTGRQSFQKEDSGIGLRSILEWVQQWESHARYSNYNALVNHLDIVWLDRRLDCLDYEQPYDCKETADGSKRVLILGEADYLTSLMQKAPGRIARATEIWTFDHRGPTRTYSGRFFEHSFGNQSPPQARIQLATSKIEVEMSAARKSSDPLSSGGKRRRLETGWVANGGGEGEDKDEDDDQDQDQDQSKNDKDDEDDGGEEDEDEDMGNQSHDSKS</sequence>